<sequence>MKIHSCHLHAPLCVISAPNSCYIACYVLFIWHKSPTNCVAYLTESNFQTRSRGKEIVLFMKRGAKNRETI</sequence>
<comment type="caution">
    <text evidence="1">The sequence shown here is derived from an EMBL/GenBank/DDBJ whole genome shotgun (WGS) entry which is preliminary data.</text>
</comment>
<name>A0AC61QZQ7_9FIRM</name>
<dbReference type="EMBL" id="SRZB01000015">
    <property type="protein sequence ID" value="TGX98668.1"/>
    <property type="molecule type" value="Genomic_DNA"/>
</dbReference>
<protein>
    <submittedName>
        <fullName evidence="1">Uncharacterized protein</fullName>
    </submittedName>
</protein>
<organism evidence="1 2">
    <name type="scientific">Hominisplanchenecus murintestinalis</name>
    <dbReference type="NCBI Taxonomy" id="2941517"/>
    <lineage>
        <taxon>Bacteria</taxon>
        <taxon>Bacillati</taxon>
        <taxon>Bacillota</taxon>
        <taxon>Clostridia</taxon>
        <taxon>Lachnospirales</taxon>
        <taxon>Lachnospiraceae</taxon>
        <taxon>Hominisplanchenecus</taxon>
    </lineage>
</organism>
<evidence type="ECO:0000313" key="2">
    <source>
        <dbReference type="Proteomes" id="UP000307720"/>
    </source>
</evidence>
<evidence type="ECO:0000313" key="1">
    <source>
        <dbReference type="EMBL" id="TGX98668.1"/>
    </source>
</evidence>
<dbReference type="Proteomes" id="UP000307720">
    <property type="component" value="Unassembled WGS sequence"/>
</dbReference>
<keyword evidence="2" id="KW-1185">Reference proteome</keyword>
<proteinExistence type="predicted"/>
<accession>A0AC61QZQ7</accession>
<gene>
    <name evidence="1" type="ORF">E5357_08345</name>
</gene>
<reference evidence="1" key="1">
    <citation type="submission" date="2019-04" db="EMBL/GenBank/DDBJ databases">
        <title>Microbes associate with the intestines of laboratory mice.</title>
        <authorList>
            <person name="Navarre W."/>
            <person name="Wong E."/>
            <person name="Huang K."/>
            <person name="Tropini C."/>
            <person name="Ng K."/>
            <person name="Yu B."/>
        </authorList>
    </citation>
    <scope>NUCLEOTIDE SEQUENCE</scope>
    <source>
        <strain evidence="1">NM72_1-8</strain>
    </source>
</reference>